<reference evidence="3" key="1">
    <citation type="submission" date="2015-10" db="EMBL/GenBank/DDBJ databases">
        <title>Genome of Paenibacillus bovis sp. nov.</title>
        <authorList>
            <person name="Wu Z."/>
            <person name="Gao C."/>
            <person name="Liu Z."/>
            <person name="Zheng H."/>
        </authorList>
    </citation>
    <scope>NUCLEOTIDE SEQUENCE [LARGE SCALE GENOMIC DNA]</scope>
    <source>
        <strain evidence="3">BD3526</strain>
    </source>
</reference>
<keyword evidence="1" id="KW-0472">Membrane</keyword>
<evidence type="ECO:0000313" key="2">
    <source>
        <dbReference type="EMBL" id="ANF95801.1"/>
    </source>
</evidence>
<dbReference type="Proteomes" id="UP000078148">
    <property type="component" value="Chromosome"/>
</dbReference>
<gene>
    <name evidence="2" type="ORF">AR543_07140</name>
</gene>
<protein>
    <submittedName>
        <fullName evidence="2">Uncharacterized protein</fullName>
    </submittedName>
</protein>
<dbReference type="EMBL" id="CP013023">
    <property type="protein sequence ID" value="ANF95801.1"/>
    <property type="molecule type" value="Genomic_DNA"/>
</dbReference>
<name>A0A172ZDR2_9BACL</name>
<evidence type="ECO:0000313" key="3">
    <source>
        <dbReference type="Proteomes" id="UP000078148"/>
    </source>
</evidence>
<sequence>MIVDFKPLFVLPSDCVKIVTEYGRVVWHLPEQKAVRRIPHLFIYYIRKEHISMEFVYAVLQGLGMIFIVLAVFVVVTLFRLWHRKNKS</sequence>
<proteinExistence type="predicted"/>
<dbReference type="STRING" id="1616788.AR543_07140"/>
<accession>A0A172ZDR2</accession>
<keyword evidence="3" id="KW-1185">Reference proteome</keyword>
<keyword evidence="1" id="KW-0812">Transmembrane</keyword>
<keyword evidence="1" id="KW-1133">Transmembrane helix</keyword>
<reference evidence="2 3" key="2">
    <citation type="journal article" date="2016" name="Int. J. Syst. Evol. Microbiol.">
        <title>Paenibacillus bovis sp. nov., isolated from raw yak (Bos grunniens) milk.</title>
        <authorList>
            <person name="Gao C."/>
            <person name="Han J."/>
            <person name="Liu Z."/>
            <person name="Xu X."/>
            <person name="Hang F."/>
            <person name="Wu Z."/>
        </authorList>
    </citation>
    <scope>NUCLEOTIDE SEQUENCE [LARGE SCALE GENOMIC DNA]</scope>
    <source>
        <strain evidence="2 3">BD3526</strain>
    </source>
</reference>
<evidence type="ECO:0000256" key="1">
    <source>
        <dbReference type="SAM" id="Phobius"/>
    </source>
</evidence>
<dbReference type="KEGG" id="pbv:AR543_07140"/>
<feature type="transmembrane region" description="Helical" evidence="1">
    <location>
        <begin position="55"/>
        <end position="82"/>
    </location>
</feature>
<dbReference type="AlphaFoldDB" id="A0A172ZDR2"/>
<organism evidence="2 3">
    <name type="scientific">Paenibacillus bovis</name>
    <dbReference type="NCBI Taxonomy" id="1616788"/>
    <lineage>
        <taxon>Bacteria</taxon>
        <taxon>Bacillati</taxon>
        <taxon>Bacillota</taxon>
        <taxon>Bacilli</taxon>
        <taxon>Bacillales</taxon>
        <taxon>Paenibacillaceae</taxon>
        <taxon>Paenibacillus</taxon>
    </lineage>
</organism>